<dbReference type="AlphaFoldDB" id="A0A1Q9D1L8"/>
<organism evidence="1 2">
    <name type="scientific">Symbiodinium microadriaticum</name>
    <name type="common">Dinoflagellate</name>
    <name type="synonym">Zooxanthella microadriatica</name>
    <dbReference type="NCBI Taxonomy" id="2951"/>
    <lineage>
        <taxon>Eukaryota</taxon>
        <taxon>Sar</taxon>
        <taxon>Alveolata</taxon>
        <taxon>Dinophyceae</taxon>
        <taxon>Suessiales</taxon>
        <taxon>Symbiodiniaceae</taxon>
        <taxon>Symbiodinium</taxon>
    </lineage>
</organism>
<proteinExistence type="predicted"/>
<reference evidence="1 2" key="1">
    <citation type="submission" date="2016-02" db="EMBL/GenBank/DDBJ databases">
        <title>Genome analysis of coral dinoflagellate symbionts highlights evolutionary adaptations to a symbiotic lifestyle.</title>
        <authorList>
            <person name="Aranda M."/>
            <person name="Li Y."/>
            <person name="Liew Y.J."/>
            <person name="Baumgarten S."/>
            <person name="Simakov O."/>
            <person name="Wilson M."/>
            <person name="Piel J."/>
            <person name="Ashoor H."/>
            <person name="Bougouffa S."/>
            <person name="Bajic V.B."/>
            <person name="Ryu T."/>
            <person name="Ravasi T."/>
            <person name="Bayer T."/>
            <person name="Micklem G."/>
            <person name="Kim H."/>
            <person name="Bhak J."/>
            <person name="Lajeunesse T.C."/>
            <person name="Voolstra C.R."/>
        </authorList>
    </citation>
    <scope>NUCLEOTIDE SEQUENCE [LARGE SCALE GENOMIC DNA]</scope>
    <source>
        <strain evidence="1 2">CCMP2467</strain>
    </source>
</reference>
<protein>
    <submittedName>
        <fullName evidence="1">Uncharacterized protein</fullName>
    </submittedName>
</protein>
<keyword evidence="2" id="KW-1185">Reference proteome</keyword>
<comment type="caution">
    <text evidence="1">The sequence shown here is derived from an EMBL/GenBank/DDBJ whole genome shotgun (WGS) entry which is preliminary data.</text>
</comment>
<dbReference type="EMBL" id="LSRX01000778">
    <property type="protein sequence ID" value="OLP89071.1"/>
    <property type="molecule type" value="Genomic_DNA"/>
</dbReference>
<accession>A0A1Q9D1L8</accession>
<gene>
    <name evidence="1" type="ORF">AK812_SmicGene29484</name>
</gene>
<dbReference type="OrthoDB" id="10427181at2759"/>
<evidence type="ECO:0000313" key="1">
    <source>
        <dbReference type="EMBL" id="OLP89071.1"/>
    </source>
</evidence>
<dbReference type="Proteomes" id="UP000186817">
    <property type="component" value="Unassembled WGS sequence"/>
</dbReference>
<name>A0A1Q9D1L8_SYMMI</name>
<sequence>MMDAALEEAVDWCYREGEKLYRVRWRHVHVQTVDALGSAAVSHKNKASAIESVGGGAFESLGRNFALALAPARRRPVQVQRGPRQSRSPGFIGGVLQVEAGLAILVILMFPQLVALCWALVVKLIIRGAWALITQVCQLMQQIMADAAEIGEGLIMWLSQQLGVVQQPATPLCLVLDKQPCSSASATCDPPF</sequence>
<evidence type="ECO:0000313" key="2">
    <source>
        <dbReference type="Proteomes" id="UP000186817"/>
    </source>
</evidence>